<dbReference type="AlphaFoldDB" id="A0A1U9NQ21"/>
<dbReference type="KEGG" id="alus:STSP2_03233"/>
<keyword evidence="5" id="KW-1185">Reference proteome</keyword>
<dbReference type="Gene3D" id="3.30.700.10">
    <property type="entry name" value="Glycoprotein, Type 4 Pilin"/>
    <property type="match status" value="1"/>
</dbReference>
<name>A0A1U9NQ21_9BACT</name>
<dbReference type="RefSeq" id="WP_146663661.1">
    <property type="nucleotide sequence ID" value="NZ_CP019791.1"/>
</dbReference>
<protein>
    <submittedName>
        <fullName evidence="4">Type II secretion system protein G</fullName>
    </submittedName>
</protein>
<dbReference type="PANTHER" id="PTHR30093">
    <property type="entry name" value="GENERAL SECRETION PATHWAY PROTEIN G"/>
    <property type="match status" value="1"/>
</dbReference>
<dbReference type="EMBL" id="CP019791">
    <property type="protein sequence ID" value="AQT70031.1"/>
    <property type="molecule type" value="Genomic_DNA"/>
</dbReference>
<keyword evidence="1" id="KW-0488">Methylation</keyword>
<feature type="compositionally biased region" description="Basic and acidic residues" evidence="2">
    <location>
        <begin position="239"/>
        <end position="248"/>
    </location>
</feature>
<dbReference type="PROSITE" id="PS00409">
    <property type="entry name" value="PROKAR_NTER_METHYL"/>
    <property type="match status" value="1"/>
</dbReference>
<dbReference type="InterPro" id="IPR045584">
    <property type="entry name" value="Pilin-like"/>
</dbReference>
<dbReference type="Pfam" id="PF07963">
    <property type="entry name" value="N_methyl"/>
    <property type="match status" value="1"/>
</dbReference>
<dbReference type="NCBIfam" id="TIGR02532">
    <property type="entry name" value="IV_pilin_GFxxxE"/>
    <property type="match status" value="1"/>
</dbReference>
<dbReference type="InterPro" id="IPR000983">
    <property type="entry name" value="Bac_GSPG_pilin"/>
</dbReference>
<dbReference type="Proteomes" id="UP000189674">
    <property type="component" value="Chromosome"/>
</dbReference>
<dbReference type="OrthoDB" id="281797at2"/>
<feature type="domain" description="DUF1559" evidence="3">
    <location>
        <begin position="32"/>
        <end position="153"/>
    </location>
</feature>
<dbReference type="STRING" id="1936003.STSP2_03233"/>
<dbReference type="Pfam" id="PF07596">
    <property type="entry name" value="SBP_bac_10"/>
    <property type="match status" value="1"/>
</dbReference>
<organism evidence="4 5">
    <name type="scientific">Anaerohalosphaera lusitana</name>
    <dbReference type="NCBI Taxonomy" id="1936003"/>
    <lineage>
        <taxon>Bacteria</taxon>
        <taxon>Pseudomonadati</taxon>
        <taxon>Planctomycetota</taxon>
        <taxon>Phycisphaerae</taxon>
        <taxon>Sedimentisphaerales</taxon>
        <taxon>Anaerohalosphaeraceae</taxon>
        <taxon>Anaerohalosphaera</taxon>
    </lineage>
</organism>
<feature type="region of interest" description="Disordered" evidence="2">
    <location>
        <begin position="239"/>
        <end position="266"/>
    </location>
</feature>
<evidence type="ECO:0000313" key="4">
    <source>
        <dbReference type="EMBL" id="AQT70031.1"/>
    </source>
</evidence>
<reference evidence="5" key="1">
    <citation type="submission" date="2017-02" db="EMBL/GenBank/DDBJ databases">
        <title>Comparative genomics and description of representatives of a novel lineage of planctomycetes thriving in anoxic sediments.</title>
        <authorList>
            <person name="Spring S."/>
            <person name="Bunk B."/>
            <person name="Sproer C."/>
        </authorList>
    </citation>
    <scope>NUCLEOTIDE SEQUENCE [LARGE SCALE GENOMIC DNA]</scope>
    <source>
        <strain evidence="5">ST-NAGAB-D1</strain>
    </source>
</reference>
<dbReference type="GO" id="GO:0015628">
    <property type="term" value="P:protein secretion by the type II secretion system"/>
    <property type="evidence" value="ECO:0007669"/>
    <property type="project" value="InterPro"/>
</dbReference>
<dbReference type="PRINTS" id="PR00813">
    <property type="entry name" value="BCTERIALGSPG"/>
</dbReference>
<dbReference type="InterPro" id="IPR012902">
    <property type="entry name" value="N_methyl_site"/>
</dbReference>
<dbReference type="SUPFAM" id="SSF54523">
    <property type="entry name" value="Pili subunits"/>
    <property type="match status" value="1"/>
</dbReference>
<accession>A0A1U9NQ21</accession>
<proteinExistence type="predicted"/>
<sequence length="266" mass="30321">MKKSGFTLIELLVVISIIALLLAIMMPALGIAKERARRIYCSANLKNLSMAWFTYQSENGGKLVGASTVNGADGDWVSLPEDNDGNKIYRDDWDYTDVSVEYKQNGIEQGTLWEYSKNLGSFHCPSDKRDKDPSQQAWRSYQIQTNMNGQSYGPLADTEDIVSRFTQIRNPSSKYVFVETTDWRGMNLGSWRILPNTDERMWRDPLSVRHGSYGCFGFADGHAESHKWVEESTFEMSETQKHSTRLHEDEEGVDLEWARKHAGGTR</sequence>
<evidence type="ECO:0000256" key="1">
    <source>
        <dbReference type="ARBA" id="ARBA00022481"/>
    </source>
</evidence>
<dbReference type="GO" id="GO:0015627">
    <property type="term" value="C:type II protein secretion system complex"/>
    <property type="evidence" value="ECO:0007669"/>
    <property type="project" value="InterPro"/>
</dbReference>
<gene>
    <name evidence="4" type="ORF">STSP2_03233</name>
</gene>
<evidence type="ECO:0000313" key="5">
    <source>
        <dbReference type="Proteomes" id="UP000189674"/>
    </source>
</evidence>
<evidence type="ECO:0000256" key="2">
    <source>
        <dbReference type="SAM" id="MobiDB-lite"/>
    </source>
</evidence>
<evidence type="ECO:0000259" key="3">
    <source>
        <dbReference type="Pfam" id="PF07596"/>
    </source>
</evidence>
<dbReference type="InterPro" id="IPR011453">
    <property type="entry name" value="DUF1559"/>
</dbReference>